<feature type="chain" id="PRO_5046016137" evidence="1">
    <location>
        <begin position="19"/>
        <end position="321"/>
    </location>
</feature>
<dbReference type="EMBL" id="CP126219">
    <property type="protein sequence ID" value="WIA20598.1"/>
    <property type="molecule type" value="Genomic_DNA"/>
</dbReference>
<evidence type="ECO:0000256" key="1">
    <source>
        <dbReference type="SAM" id="SignalP"/>
    </source>
</evidence>
<evidence type="ECO:0000313" key="2">
    <source>
        <dbReference type="EMBL" id="WIA20598.1"/>
    </source>
</evidence>
<sequence length="321" mass="33917">MHLTSVLMNISKTLLILAVTITEPAKNKPRCRVSVSPAFVAQCFPDLQQHVQRQQVQLHFTVDGVDSTPADGAEAHAGIGRYDSSGSSSTPRYTMSGADAVLRSYHNHTITGMSCAKGSTQLTLHLQSPAAAAAAQQVAEAAAAAAEADPTRWQEHEAPGGITCHEHNGRGGRYLEVGVPPGLLASGFGGVWQQPGFKVQLSVHKDAACIAGGPGERAQRVLSRHHNGETQFVSMPKAAALQLLGCRLTKIRAAAPNFLQAHFTSNTSNNTPVQSRRGLQVVELPGGVIRVGGMDSRTPGIQNKQVNMACCSSSFHGQVLP</sequence>
<feature type="signal peptide" evidence="1">
    <location>
        <begin position="1"/>
        <end position="18"/>
    </location>
</feature>
<keyword evidence="3" id="KW-1185">Reference proteome</keyword>
<dbReference type="Proteomes" id="UP001244341">
    <property type="component" value="Chromosome 12b"/>
</dbReference>
<evidence type="ECO:0000313" key="3">
    <source>
        <dbReference type="Proteomes" id="UP001244341"/>
    </source>
</evidence>
<reference evidence="2 3" key="1">
    <citation type="submission" date="2023-05" db="EMBL/GenBank/DDBJ databases">
        <title>A 100% complete, gapless, phased diploid assembly of the Scenedesmus obliquus UTEX 3031 genome.</title>
        <authorList>
            <person name="Biondi T.C."/>
            <person name="Hanschen E.R."/>
            <person name="Kwon T."/>
            <person name="Eng W."/>
            <person name="Kruse C.P.S."/>
            <person name="Koehler S.I."/>
            <person name="Kunde Y."/>
            <person name="Gleasner C.D."/>
            <person name="You Mak K.T."/>
            <person name="Polle J."/>
            <person name="Hovde B.T."/>
            <person name="Starkenburg S.R."/>
        </authorList>
    </citation>
    <scope>NUCLEOTIDE SEQUENCE [LARGE SCALE GENOMIC DNA]</scope>
    <source>
        <strain evidence="2 3">DOE0152z</strain>
    </source>
</reference>
<proteinExistence type="predicted"/>
<accession>A0ABY8ULX2</accession>
<name>A0ABY8ULX2_TETOB</name>
<organism evidence="2 3">
    <name type="scientific">Tetradesmus obliquus</name>
    <name type="common">Green alga</name>
    <name type="synonym">Acutodesmus obliquus</name>
    <dbReference type="NCBI Taxonomy" id="3088"/>
    <lineage>
        <taxon>Eukaryota</taxon>
        <taxon>Viridiplantae</taxon>
        <taxon>Chlorophyta</taxon>
        <taxon>core chlorophytes</taxon>
        <taxon>Chlorophyceae</taxon>
        <taxon>CS clade</taxon>
        <taxon>Sphaeropleales</taxon>
        <taxon>Scenedesmaceae</taxon>
        <taxon>Tetradesmus</taxon>
    </lineage>
</organism>
<gene>
    <name evidence="2" type="ORF">OEZ85_004983</name>
</gene>
<protein>
    <submittedName>
        <fullName evidence="2">Uncharacterized protein</fullName>
    </submittedName>
</protein>
<keyword evidence="1" id="KW-0732">Signal</keyword>